<protein>
    <recommendedName>
        <fullName evidence="2">DUF241 domain-containing protein</fullName>
    </recommendedName>
</protein>
<dbReference type="EMBL" id="CAADRP010001563">
    <property type="protein sequence ID" value="VFU41399.1"/>
    <property type="molecule type" value="Genomic_DNA"/>
</dbReference>
<evidence type="ECO:0000313" key="1">
    <source>
        <dbReference type="EMBL" id="VFU41399.1"/>
    </source>
</evidence>
<dbReference type="PANTHER" id="PTHR33070:SF129">
    <property type="entry name" value="DUF241 DOMAIN PROTEIN"/>
    <property type="match status" value="1"/>
</dbReference>
<dbReference type="PANTHER" id="PTHR33070">
    <property type="entry name" value="OS06G0725500 PROTEIN"/>
    <property type="match status" value="1"/>
</dbReference>
<dbReference type="GO" id="GO:0048364">
    <property type="term" value="P:root development"/>
    <property type="evidence" value="ECO:0007669"/>
    <property type="project" value="InterPro"/>
</dbReference>
<dbReference type="InterPro" id="IPR004320">
    <property type="entry name" value="BPS1_pln"/>
</dbReference>
<name>A0A6N2LVN2_SALVM</name>
<proteinExistence type="predicted"/>
<accession>A0A6N2LVN2</accession>
<organism evidence="1">
    <name type="scientific">Salix viminalis</name>
    <name type="common">Common osier</name>
    <name type="synonym">Basket willow</name>
    <dbReference type="NCBI Taxonomy" id="40686"/>
    <lineage>
        <taxon>Eukaryota</taxon>
        <taxon>Viridiplantae</taxon>
        <taxon>Streptophyta</taxon>
        <taxon>Embryophyta</taxon>
        <taxon>Tracheophyta</taxon>
        <taxon>Spermatophyta</taxon>
        <taxon>Magnoliopsida</taxon>
        <taxon>eudicotyledons</taxon>
        <taxon>Gunneridae</taxon>
        <taxon>Pentapetalae</taxon>
        <taxon>rosids</taxon>
        <taxon>fabids</taxon>
        <taxon>Malpighiales</taxon>
        <taxon>Salicaceae</taxon>
        <taxon>Saliceae</taxon>
        <taxon>Salix</taxon>
    </lineage>
</organism>
<sequence length="561" mass="63306">MAFSHTRSNSLPSRPHPLTSQINEHFSRLNASQATSSSLVCQKLCSLQDLHDCVDKLILLPLTQKSLAQEQNEKWVDDVLDGSLRVLDVCSMARDALLQTKEYAQEIQSIMRRRRGNETGFSGEIKTYLISRKVVKKKIHKALRDLKNLGNKSSFSPFNEDQEAVAIANMLKELEVVTLIELESLLTLISGGSKAQSKLSDWSLVSRLMHPRRISCEAEETEVNEFEKLDSALHSLIYKKSISDNTVPAENVLHQLKEFDFCIQELEEGLESLYRRLIKTRVSLLNSFSLPSIENPVITQLDEHLRRFRASEDASTSSSFGGKLSRLQDLYDCVNKVLLLPLIQQALAQENNEKWVDELLDGSLQILDLCNAAKDSLLQTTECMHELQSILRRRGYGEIGLSNEVKKYLASRKVVKRAIHKALKVMQNKCIFATINGDHETTTMFNMLKEVQATSLNVMESLLFFISGPKTKSVGWSLVSKLVSQKTAASADQTDRNEFAEVDAALIGLVKHKTSKSDNIKVVQSQLEILELCIQDLEEGLKCLFRHLIKTRVSLLNILNH</sequence>
<evidence type="ECO:0008006" key="2">
    <source>
        <dbReference type="Google" id="ProtNLM"/>
    </source>
</evidence>
<reference evidence="1" key="1">
    <citation type="submission" date="2019-03" db="EMBL/GenBank/DDBJ databases">
        <authorList>
            <person name="Mank J."/>
            <person name="Almeida P."/>
        </authorList>
    </citation>
    <scope>NUCLEOTIDE SEQUENCE</scope>
    <source>
        <strain evidence="1">78183</strain>
    </source>
</reference>
<dbReference type="Pfam" id="PF03087">
    <property type="entry name" value="BPS1"/>
    <property type="match status" value="2"/>
</dbReference>
<gene>
    <name evidence="1" type="ORF">SVIM_LOCUS243355</name>
</gene>
<dbReference type="AlphaFoldDB" id="A0A6N2LVN2"/>
<dbReference type="GO" id="GO:0048367">
    <property type="term" value="P:shoot system development"/>
    <property type="evidence" value="ECO:0007669"/>
    <property type="project" value="InterPro"/>
</dbReference>